<dbReference type="Pfam" id="PF19371">
    <property type="entry name" value="DUF5946"/>
    <property type="match status" value="1"/>
</dbReference>
<gene>
    <name evidence="1" type="ORF">EJ104_09040</name>
</gene>
<keyword evidence="2" id="KW-1185">Reference proteome</keyword>
<evidence type="ECO:0000313" key="1">
    <source>
        <dbReference type="EMBL" id="RTR26127.1"/>
    </source>
</evidence>
<reference evidence="1 2" key="1">
    <citation type="submission" date="2018-12" db="EMBL/GenBank/DDBJ databases">
        <title>Deinococcus radiophilus ATCC 27603 genome sequencing and assembly.</title>
        <authorList>
            <person name="Maclea K.S."/>
            <person name="Maynard C.R."/>
        </authorList>
    </citation>
    <scope>NUCLEOTIDE SEQUENCE [LARGE SCALE GENOMIC DNA]</scope>
    <source>
        <strain evidence="1 2">ATCC 27603</strain>
    </source>
</reference>
<organism evidence="1 2">
    <name type="scientific">Deinococcus radiophilus</name>
    <dbReference type="NCBI Taxonomy" id="32062"/>
    <lineage>
        <taxon>Bacteria</taxon>
        <taxon>Thermotogati</taxon>
        <taxon>Deinococcota</taxon>
        <taxon>Deinococci</taxon>
        <taxon>Deinococcales</taxon>
        <taxon>Deinococcaceae</taxon>
        <taxon>Deinococcus</taxon>
    </lineage>
</organism>
<dbReference type="EMBL" id="RXPE01000018">
    <property type="protein sequence ID" value="RTR26127.1"/>
    <property type="molecule type" value="Genomic_DNA"/>
</dbReference>
<proteinExistence type="predicted"/>
<dbReference type="AlphaFoldDB" id="A0A3S0I683"/>
<dbReference type="InterPro" id="IPR045990">
    <property type="entry name" value="DUF5946"/>
</dbReference>
<evidence type="ECO:0000313" key="2">
    <source>
        <dbReference type="Proteomes" id="UP000277766"/>
    </source>
</evidence>
<name>A0A3S0I683_9DEIO</name>
<protein>
    <submittedName>
        <fullName evidence="1">Uncharacterized protein</fullName>
    </submittedName>
</protein>
<dbReference type="Proteomes" id="UP000277766">
    <property type="component" value="Unassembled WGS sequence"/>
</dbReference>
<accession>A0A3S0I683</accession>
<sequence length="172" mass="19322">MTAVAKIQCPSCGLTHLAGGLPKPRGILASGECHAASSEVLAAFYQPSLMSERQYVVDAYACTHPENTTRLGVQTTALCLMTLDLSLECGQPVAEGSAMHQEMMRQHPDFFTPLEIPPLEQLPTYEMFWEAPQTEYRILAREWAEQIWQAWSPHHAQIRAWNLQLVPHRVLP</sequence>
<comment type="caution">
    <text evidence="1">The sequence shown here is derived from an EMBL/GenBank/DDBJ whole genome shotgun (WGS) entry which is preliminary data.</text>
</comment>
<dbReference type="OrthoDB" id="531380at2"/>
<dbReference type="RefSeq" id="WP_126352400.1">
    <property type="nucleotide sequence ID" value="NZ_CP086381.1"/>
</dbReference>